<dbReference type="Gene3D" id="3.40.50.2000">
    <property type="entry name" value="Glycogen Phosphorylase B"/>
    <property type="match status" value="1"/>
</dbReference>
<dbReference type="InterPro" id="IPR001296">
    <property type="entry name" value="Glyco_trans_1"/>
</dbReference>
<accession>A0A3G4ZMF1</accession>
<keyword evidence="2" id="KW-0808">Transferase</keyword>
<feature type="domain" description="Glycosyl transferase family 1" evidence="1">
    <location>
        <begin position="213"/>
        <end position="285"/>
    </location>
</feature>
<dbReference type="SUPFAM" id="SSF53756">
    <property type="entry name" value="UDP-Glycosyltransferase/glycogen phosphorylase"/>
    <property type="match status" value="1"/>
</dbReference>
<name>A0A3G4ZMF1_9VIRU</name>
<reference evidence="2" key="1">
    <citation type="submission" date="2018-10" db="EMBL/GenBank/DDBJ databases">
        <title>Hidden diversity of soil giant viruses.</title>
        <authorList>
            <person name="Schulz F."/>
            <person name="Alteio L."/>
            <person name="Goudeau D."/>
            <person name="Ryan E.M."/>
            <person name="Malmstrom R.R."/>
            <person name="Blanchard J."/>
            <person name="Woyke T."/>
        </authorList>
    </citation>
    <scope>NUCLEOTIDE SEQUENCE</scope>
    <source>
        <strain evidence="2">TEV1</strain>
    </source>
</reference>
<evidence type="ECO:0000313" key="2">
    <source>
        <dbReference type="EMBL" id="AYV76030.1"/>
    </source>
</evidence>
<dbReference type="GO" id="GO:0016757">
    <property type="term" value="F:glycosyltransferase activity"/>
    <property type="evidence" value="ECO:0007669"/>
    <property type="project" value="InterPro"/>
</dbReference>
<protein>
    <submittedName>
        <fullName evidence="2">Glycosyl transferase</fullName>
    </submittedName>
</protein>
<sequence>MHSLRIITFDSPGLKNDAETYKKMFEQNNYSVDIVILYGDNKSIIQPKYDINLFLERISPKKFMTAFPSTLNLLMPNQEIFGSYDELKYMDYILCKSKIAQEFFEYMKKEKNYKYICFYTKFTTNIPENLKHIEPHKNVNLFVHLAGKSFFKNTDSLIYCWLTNNGFLDIDPEIELHVTCYKNCFKRMKDNLRTYFKYNTHYFSGPQKDVIRIKNMVFYTTHAPLDEYNEMLTSANVALCISSKEGFGHYINEARYFETFVVVLDAEPMNELVINNVNGLVIKDQTLLERDLSQYTLYKMYNVYPKIEDLKKAIIYCIKNKKELHTMGKNGKKMFMSDEKFFTKTMTEIILDDLNNNISVVNRINI</sequence>
<dbReference type="Pfam" id="PF00534">
    <property type="entry name" value="Glycos_transf_1"/>
    <property type="match status" value="1"/>
</dbReference>
<gene>
    <name evidence="2" type="ORF">Terrestrivirus4_78</name>
</gene>
<dbReference type="EMBL" id="MK071982">
    <property type="protein sequence ID" value="AYV76030.1"/>
    <property type="molecule type" value="Genomic_DNA"/>
</dbReference>
<evidence type="ECO:0000259" key="1">
    <source>
        <dbReference type="Pfam" id="PF00534"/>
    </source>
</evidence>
<organism evidence="2">
    <name type="scientific">Terrestrivirus sp</name>
    <dbReference type="NCBI Taxonomy" id="2487775"/>
    <lineage>
        <taxon>Viruses</taxon>
        <taxon>Varidnaviria</taxon>
        <taxon>Bamfordvirae</taxon>
        <taxon>Nucleocytoviricota</taxon>
        <taxon>Megaviricetes</taxon>
        <taxon>Imitervirales</taxon>
        <taxon>Mimiviridae</taxon>
        <taxon>Klosneuvirinae</taxon>
    </lineage>
</organism>
<proteinExistence type="predicted"/>